<accession>A0A380RXE9</accession>
<name>A0A380RXE9_FIBSU</name>
<dbReference type="Gene3D" id="3.20.20.70">
    <property type="entry name" value="Aldolase class I"/>
    <property type="match status" value="1"/>
</dbReference>
<protein>
    <submittedName>
        <fullName evidence="2">Putative TIM-barrel protein, nifR3 family</fullName>
    </submittedName>
</protein>
<dbReference type="PANTHER" id="PTHR45846">
    <property type="entry name" value="TRNA-DIHYDROURIDINE(47) SYNTHASE [NAD(P)(+)]-LIKE"/>
    <property type="match status" value="1"/>
</dbReference>
<evidence type="ECO:0000259" key="1">
    <source>
        <dbReference type="Pfam" id="PF01207"/>
    </source>
</evidence>
<gene>
    <name evidence="2" type="ORF">SAMN05661053_1357</name>
</gene>
<dbReference type="SUPFAM" id="SSF51395">
    <property type="entry name" value="FMN-linked oxidoreductases"/>
    <property type="match status" value="1"/>
</dbReference>
<dbReference type="InterPro" id="IPR035587">
    <property type="entry name" value="DUS-like_FMN-bd"/>
</dbReference>
<dbReference type="AlphaFoldDB" id="A0A380RXE9"/>
<dbReference type="EMBL" id="UHJL01000001">
    <property type="protein sequence ID" value="SUQ20104.1"/>
    <property type="molecule type" value="Genomic_DNA"/>
</dbReference>
<feature type="domain" description="DUS-like FMN-binding" evidence="1">
    <location>
        <begin position="26"/>
        <end position="310"/>
    </location>
</feature>
<organism evidence="2 3">
    <name type="scientific">Fibrobacter succinogenes</name>
    <name type="common">Bacteroides succinogenes</name>
    <dbReference type="NCBI Taxonomy" id="833"/>
    <lineage>
        <taxon>Bacteria</taxon>
        <taxon>Pseudomonadati</taxon>
        <taxon>Fibrobacterota</taxon>
        <taxon>Fibrobacteria</taxon>
        <taxon>Fibrobacterales</taxon>
        <taxon>Fibrobacteraceae</taxon>
        <taxon>Fibrobacter</taxon>
    </lineage>
</organism>
<evidence type="ECO:0000313" key="2">
    <source>
        <dbReference type="EMBL" id="SUQ20104.1"/>
    </source>
</evidence>
<proteinExistence type="predicted"/>
<dbReference type="Proteomes" id="UP000255423">
    <property type="component" value="Unassembled WGS sequence"/>
</dbReference>
<dbReference type="GO" id="GO:0003723">
    <property type="term" value="F:RNA binding"/>
    <property type="evidence" value="ECO:0007669"/>
    <property type="project" value="TreeGrafter"/>
</dbReference>
<dbReference type="CDD" id="cd02801">
    <property type="entry name" value="DUS_like_FMN"/>
    <property type="match status" value="1"/>
</dbReference>
<dbReference type="OMA" id="ECARERI"/>
<dbReference type="Pfam" id="PF01207">
    <property type="entry name" value="Dus"/>
    <property type="match status" value="1"/>
</dbReference>
<dbReference type="InterPro" id="IPR013785">
    <property type="entry name" value="Aldolase_TIM"/>
</dbReference>
<dbReference type="PANTHER" id="PTHR45846:SF1">
    <property type="entry name" value="TRNA-DIHYDROURIDINE(47) SYNTHASE [NAD(P)(+)]-LIKE"/>
    <property type="match status" value="1"/>
</dbReference>
<evidence type="ECO:0000313" key="3">
    <source>
        <dbReference type="Proteomes" id="UP000255423"/>
    </source>
</evidence>
<reference evidence="2 3" key="1">
    <citation type="submission" date="2017-08" db="EMBL/GenBank/DDBJ databases">
        <authorList>
            <person name="de Groot N.N."/>
        </authorList>
    </citation>
    <scope>NUCLEOTIDE SEQUENCE [LARGE SCALE GENOMIC DNA]</scope>
    <source>
        <strain evidence="2 3">HM2</strain>
    </source>
</reference>
<sequence length="392" mass="43431">MLKIDNLPKKVRFNLRNKEIFPNTILSPMDGVTDAPFRRLCRVLSGDRMGLLVSEFVPTDGDAVFNPDGHKQLKFFPEERPFGVQIFGRFPDRMAAAAGKIAERYHPEFIEVNAGCPAPKVAGKGSGSGLLRDLPRLQEILHDVKAVLDAKTPEIPLTLKCRIGWDDDSINVMETLKIAEGEGVEMLTVHGRTRLQGYNGLANWDWIGKVAAAAKIPVIGNGDVNSVECARERINTYGVSGVSIGRGAMHNPWIFGQIADAWEGREKHVITAQEALDVFPLYYKFKIEDGATEMNAMGRMKQLAARLCKGFVLDEKYCHPGAEGDRIQDGDNVAMSVRQALLTCQSAAEMLECVEKLKDGIAREMVFEPERLVNLNGAKETELKFGDQFKGR</sequence>
<dbReference type="GO" id="GO:0017150">
    <property type="term" value="F:tRNA dihydrouridine synthase activity"/>
    <property type="evidence" value="ECO:0007669"/>
    <property type="project" value="TreeGrafter"/>
</dbReference>